<keyword evidence="3" id="KW-1185">Reference proteome</keyword>
<proteinExistence type="predicted"/>
<feature type="region of interest" description="Disordered" evidence="1">
    <location>
        <begin position="1"/>
        <end position="29"/>
    </location>
</feature>
<gene>
    <name evidence="2" type="ORF">TrRE_jg11776</name>
</gene>
<evidence type="ECO:0000313" key="3">
    <source>
        <dbReference type="Proteomes" id="UP001165082"/>
    </source>
</evidence>
<evidence type="ECO:0000256" key="1">
    <source>
        <dbReference type="SAM" id="MobiDB-lite"/>
    </source>
</evidence>
<organism evidence="2 3">
    <name type="scientific">Triparma retinervis</name>
    <dbReference type="NCBI Taxonomy" id="2557542"/>
    <lineage>
        <taxon>Eukaryota</taxon>
        <taxon>Sar</taxon>
        <taxon>Stramenopiles</taxon>
        <taxon>Ochrophyta</taxon>
        <taxon>Bolidophyceae</taxon>
        <taxon>Parmales</taxon>
        <taxon>Triparmaceae</taxon>
        <taxon>Triparma</taxon>
    </lineage>
</organism>
<name>A0A9W7F6N3_9STRA</name>
<protein>
    <submittedName>
        <fullName evidence="2">Uncharacterized protein</fullName>
    </submittedName>
</protein>
<reference evidence="2" key="1">
    <citation type="submission" date="2022-07" db="EMBL/GenBank/DDBJ databases">
        <title>Genome analysis of Parmales, a sister group of diatoms, reveals the evolutionary specialization of diatoms from phago-mixotrophs to photoautotrophs.</title>
        <authorList>
            <person name="Ban H."/>
            <person name="Sato S."/>
            <person name="Yoshikawa S."/>
            <person name="Kazumasa Y."/>
            <person name="Nakamura Y."/>
            <person name="Ichinomiya M."/>
            <person name="Saitoh K."/>
            <person name="Sato N."/>
            <person name="Blanc-Mathieu R."/>
            <person name="Endo H."/>
            <person name="Kuwata A."/>
            <person name="Ogata H."/>
        </authorList>
    </citation>
    <scope>NUCLEOTIDE SEQUENCE</scope>
</reference>
<comment type="caution">
    <text evidence="2">The sequence shown here is derived from an EMBL/GenBank/DDBJ whole genome shotgun (WGS) entry which is preliminary data.</text>
</comment>
<dbReference type="EMBL" id="BRXZ01000109">
    <property type="protein sequence ID" value="GMI05289.1"/>
    <property type="molecule type" value="Genomic_DNA"/>
</dbReference>
<sequence>MARKCPAPHPHALTAEVSEPRETSFSTTKGLPPYTAEWRMVVPSLDAQFRARLRAVWEPAAEAYVTPR</sequence>
<accession>A0A9W7F6N3</accession>
<dbReference type="AlphaFoldDB" id="A0A9W7F6N3"/>
<evidence type="ECO:0000313" key="2">
    <source>
        <dbReference type="EMBL" id="GMI05289.1"/>
    </source>
</evidence>
<dbReference type="Proteomes" id="UP001165082">
    <property type="component" value="Unassembled WGS sequence"/>
</dbReference>